<organism evidence="2 3">
    <name type="scientific">Gibberella fujikuroi (strain CBS 195.34 / IMI 58289 / NRRL A-6831)</name>
    <name type="common">Bakanae and foot rot disease fungus</name>
    <name type="synonym">Fusarium fujikuroi</name>
    <dbReference type="NCBI Taxonomy" id="1279085"/>
    <lineage>
        <taxon>Eukaryota</taxon>
        <taxon>Fungi</taxon>
        <taxon>Dikarya</taxon>
        <taxon>Ascomycota</taxon>
        <taxon>Pezizomycotina</taxon>
        <taxon>Sordariomycetes</taxon>
        <taxon>Hypocreomycetidae</taxon>
        <taxon>Hypocreales</taxon>
        <taxon>Nectriaceae</taxon>
        <taxon>Fusarium</taxon>
        <taxon>Fusarium fujikuroi species complex</taxon>
    </lineage>
</organism>
<dbReference type="InterPro" id="IPR046676">
    <property type="entry name" value="DUF6546"/>
</dbReference>
<evidence type="ECO:0000313" key="3">
    <source>
        <dbReference type="Proteomes" id="UP000016800"/>
    </source>
</evidence>
<dbReference type="VEuPathDB" id="FungiDB:FFUJ_01925"/>
<accession>S0DM33</accession>
<dbReference type="GeneID" id="35395408"/>
<dbReference type="Proteomes" id="UP000016800">
    <property type="component" value="Chromosome I"/>
</dbReference>
<name>S0DM33_GIBF5</name>
<reference evidence="3" key="1">
    <citation type="journal article" date="2013" name="PLoS Pathog.">
        <title>Deciphering the cryptic genome: genome-wide analyses of the rice pathogen Fusarium fujikuroi reveal complex regulation of secondary metabolism and novel metabolites.</title>
        <authorList>
            <person name="Wiemann P."/>
            <person name="Sieber C.M."/>
            <person name="von Bargen K.W."/>
            <person name="Studt L."/>
            <person name="Niehaus E.M."/>
            <person name="Espino J.J."/>
            <person name="Huss K."/>
            <person name="Michielse C.B."/>
            <person name="Albermann S."/>
            <person name="Wagner D."/>
            <person name="Bergner S.V."/>
            <person name="Connolly L.R."/>
            <person name="Fischer A."/>
            <person name="Reuter G."/>
            <person name="Kleigrewe K."/>
            <person name="Bald T."/>
            <person name="Wingfield B.D."/>
            <person name="Ophir R."/>
            <person name="Freeman S."/>
            <person name="Hippler M."/>
            <person name="Smith K.M."/>
            <person name="Brown D.W."/>
            <person name="Proctor R.H."/>
            <person name="Munsterkotter M."/>
            <person name="Freitag M."/>
            <person name="Humpf H.U."/>
            <person name="Guldener U."/>
            <person name="Tudzynski B."/>
        </authorList>
    </citation>
    <scope>NUCLEOTIDE SEQUENCE [LARGE SCALE GENOMIC DNA]</scope>
    <source>
        <strain evidence="3">CBS 195.34 / IMI 58289 / NRRL A-6831</strain>
    </source>
</reference>
<protein>
    <recommendedName>
        <fullName evidence="1">DUF6546 domain-containing protein</fullName>
    </recommendedName>
</protein>
<dbReference type="Pfam" id="PF20183">
    <property type="entry name" value="DUF6546"/>
    <property type="match status" value="1"/>
</dbReference>
<proteinExistence type="predicted"/>
<feature type="domain" description="DUF6546" evidence="1">
    <location>
        <begin position="226"/>
        <end position="421"/>
    </location>
</feature>
<sequence>MSMDRTPWDRFPLQIQNEIVGLLPIIRYIWFRVKLKQYDCTQCENNDQDEWGLDEVDNRFIVDAFDNLFTTLSAWEPRGDLVFEISIYSPSDNQHWFKYISFSPDNDTGEPSRHGHEHGATVNDPAHGWVTGQPILAPEIMGEGPYYDDETEMQWWRSLPCVPVVGVVLFRQQTRRRWKPVAIANMLTRFPNIKELCCGPWRELGGMEKQTINGTKLIQSFPQMGSLCKLTIFENFDDSYPEIYQAPAIGVPSQDVSLKLARTSQHLEMLSASFMADASHFFLAPQIQNSWTWSKLTSLALTSNVLTGDADPLRVNNMLGNAAATALRMPRLHIMELWNGRKGVAMLFRYKRAREDGQPAIITIRGTSELALGTGVVEAWDMVAYQHSRSKVVMQTSSIDPNGIRSHGDAICQLGLLNEVTRPVSLRQIINENSVSRLRPSPQSSYSALSSYRSYCVALDTWFS</sequence>
<dbReference type="RefSeq" id="XP_023423669.1">
    <property type="nucleotide sequence ID" value="XM_023573284.1"/>
</dbReference>
<evidence type="ECO:0000313" key="2">
    <source>
        <dbReference type="EMBL" id="CCT61588.1"/>
    </source>
</evidence>
<dbReference type="EMBL" id="HF679023">
    <property type="protein sequence ID" value="CCT61588.1"/>
    <property type="molecule type" value="Genomic_DNA"/>
</dbReference>
<evidence type="ECO:0000259" key="1">
    <source>
        <dbReference type="Pfam" id="PF20183"/>
    </source>
</evidence>
<dbReference type="HOGENOM" id="CLU_023464_2_1_1"/>
<keyword evidence="3" id="KW-1185">Reference proteome</keyword>
<gene>
    <name evidence="2" type="ORF">FFUJ_01925</name>
</gene>
<dbReference type="AlphaFoldDB" id="S0DM33"/>